<evidence type="ECO:0000256" key="2">
    <source>
        <dbReference type="ARBA" id="ARBA00008661"/>
    </source>
</evidence>
<evidence type="ECO:0000256" key="5">
    <source>
        <dbReference type="ARBA" id="ARBA00022692"/>
    </source>
</evidence>
<dbReference type="InterPro" id="IPR002659">
    <property type="entry name" value="Glyco_trans_31"/>
</dbReference>
<keyword evidence="12" id="KW-1185">Reference proteome</keyword>
<evidence type="ECO:0000256" key="9">
    <source>
        <dbReference type="ARBA" id="ARBA00023136"/>
    </source>
</evidence>
<dbReference type="EMBL" id="AZBU02000004">
    <property type="protein sequence ID" value="TKR80051.1"/>
    <property type="molecule type" value="Genomic_DNA"/>
</dbReference>
<comment type="similarity">
    <text evidence="2 10">Belongs to the glycosyltransferase 31 family.</text>
</comment>
<dbReference type="AlphaFoldDB" id="A0A4U5NCB3"/>
<dbReference type="Proteomes" id="UP000298663">
    <property type="component" value="Unassembled WGS sequence"/>
</dbReference>
<dbReference type="GO" id="GO:0000139">
    <property type="term" value="C:Golgi membrane"/>
    <property type="evidence" value="ECO:0007669"/>
    <property type="project" value="UniProtKB-SubCell"/>
</dbReference>
<dbReference type="GO" id="GO:0006493">
    <property type="term" value="P:protein O-linked glycosylation"/>
    <property type="evidence" value="ECO:0007669"/>
    <property type="project" value="TreeGrafter"/>
</dbReference>
<gene>
    <name evidence="11" type="ORF">L596_014185</name>
</gene>
<keyword evidence="3 10" id="KW-0328">Glycosyltransferase</keyword>
<dbReference type="OrthoDB" id="6086505at2759"/>
<comment type="caution">
    <text evidence="11">The sequence shown here is derived from an EMBL/GenBank/DDBJ whole genome shotgun (WGS) entry which is preliminary data.</text>
</comment>
<keyword evidence="6" id="KW-0735">Signal-anchor</keyword>
<accession>A0A4U5NCB3</accession>
<dbReference type="GO" id="GO:0016758">
    <property type="term" value="F:hexosyltransferase activity"/>
    <property type="evidence" value="ECO:0007669"/>
    <property type="project" value="InterPro"/>
</dbReference>
<keyword evidence="4" id="KW-0808">Transferase</keyword>
<reference evidence="11 12" key="1">
    <citation type="journal article" date="2015" name="Genome Biol.">
        <title>Comparative genomics of Steinernema reveals deeply conserved gene regulatory networks.</title>
        <authorList>
            <person name="Dillman A.R."/>
            <person name="Macchietto M."/>
            <person name="Porter C.F."/>
            <person name="Rogers A."/>
            <person name="Williams B."/>
            <person name="Antoshechkin I."/>
            <person name="Lee M.M."/>
            <person name="Goodwin Z."/>
            <person name="Lu X."/>
            <person name="Lewis E.E."/>
            <person name="Goodrich-Blair H."/>
            <person name="Stock S.P."/>
            <person name="Adams B.J."/>
            <person name="Sternberg P.W."/>
            <person name="Mortazavi A."/>
        </authorList>
    </citation>
    <scope>NUCLEOTIDE SEQUENCE [LARGE SCALE GENOMIC DNA]</scope>
    <source>
        <strain evidence="11 12">ALL</strain>
    </source>
</reference>
<dbReference type="Pfam" id="PF01762">
    <property type="entry name" value="Galactosyl_T"/>
    <property type="match status" value="1"/>
</dbReference>
<keyword evidence="7" id="KW-1133">Transmembrane helix</keyword>
<dbReference type="PANTHER" id="PTHR11214">
    <property type="entry name" value="BETA-1,3-N-ACETYLGLUCOSAMINYLTRANSFERASE"/>
    <property type="match status" value="1"/>
</dbReference>
<evidence type="ECO:0000256" key="7">
    <source>
        <dbReference type="ARBA" id="ARBA00022989"/>
    </source>
</evidence>
<dbReference type="PANTHER" id="PTHR11214:SF3">
    <property type="entry name" value="BETA-1,3-GALACTOSYLTRANSFERASE 6"/>
    <property type="match status" value="1"/>
</dbReference>
<evidence type="ECO:0000256" key="6">
    <source>
        <dbReference type="ARBA" id="ARBA00022968"/>
    </source>
</evidence>
<keyword evidence="9" id="KW-0472">Membrane</keyword>
<evidence type="ECO:0000313" key="11">
    <source>
        <dbReference type="EMBL" id="TKR80051.1"/>
    </source>
</evidence>
<evidence type="ECO:0000256" key="1">
    <source>
        <dbReference type="ARBA" id="ARBA00004323"/>
    </source>
</evidence>
<evidence type="ECO:0000313" key="12">
    <source>
        <dbReference type="Proteomes" id="UP000298663"/>
    </source>
</evidence>
<keyword evidence="5" id="KW-0812">Transmembrane</keyword>
<dbReference type="STRING" id="34508.A0A4U5NCB3"/>
<evidence type="ECO:0000256" key="3">
    <source>
        <dbReference type="ARBA" id="ARBA00022676"/>
    </source>
</evidence>
<organism evidence="11 12">
    <name type="scientific">Steinernema carpocapsae</name>
    <name type="common">Entomopathogenic nematode</name>
    <dbReference type="NCBI Taxonomy" id="34508"/>
    <lineage>
        <taxon>Eukaryota</taxon>
        <taxon>Metazoa</taxon>
        <taxon>Ecdysozoa</taxon>
        <taxon>Nematoda</taxon>
        <taxon>Chromadorea</taxon>
        <taxon>Rhabditida</taxon>
        <taxon>Tylenchina</taxon>
        <taxon>Panagrolaimomorpha</taxon>
        <taxon>Strongyloidoidea</taxon>
        <taxon>Steinernematidae</taxon>
        <taxon>Steinernema</taxon>
    </lineage>
</organism>
<proteinExistence type="inferred from homology"/>
<dbReference type="EC" id="2.4.1.-" evidence="10"/>
<reference evidence="11 12" key="2">
    <citation type="journal article" date="2019" name="G3 (Bethesda)">
        <title>Hybrid Assembly of the Genome of the Entomopathogenic Nematode Steinernema carpocapsae Identifies the X-Chromosome.</title>
        <authorList>
            <person name="Serra L."/>
            <person name="Macchietto M."/>
            <person name="Macias-Munoz A."/>
            <person name="McGill C.J."/>
            <person name="Rodriguez I.M."/>
            <person name="Rodriguez B."/>
            <person name="Murad R."/>
            <person name="Mortazavi A."/>
        </authorList>
    </citation>
    <scope>NUCLEOTIDE SEQUENCE [LARGE SCALE GENOMIC DNA]</scope>
    <source>
        <strain evidence="11 12">ALL</strain>
    </source>
</reference>
<sequence>MVHFVKTDFQPNFGKSIFGVTWEGTLVNRTENAKYYVPQEIYKPRIYPTYCSGATYLISFEATRAIVEKAAEFPFLHIEDVFYTGILADAAGIPRVDKTGIFWWWDYTINYATCDAGGVLRIATMNEFNTPSLFVKRIPR</sequence>
<name>A0A4U5NCB3_STECR</name>
<evidence type="ECO:0000256" key="10">
    <source>
        <dbReference type="RuleBase" id="RU363063"/>
    </source>
</evidence>
<comment type="subcellular location">
    <subcellularLocation>
        <location evidence="1 10">Golgi apparatus membrane</location>
        <topology evidence="1 10">Single-pass type II membrane protein</topology>
    </subcellularLocation>
</comment>
<keyword evidence="8 10" id="KW-0333">Golgi apparatus</keyword>
<protein>
    <recommendedName>
        <fullName evidence="10">Hexosyltransferase</fullName>
        <ecNumber evidence="10">2.4.1.-</ecNumber>
    </recommendedName>
</protein>
<evidence type="ECO:0000256" key="8">
    <source>
        <dbReference type="ARBA" id="ARBA00023034"/>
    </source>
</evidence>
<evidence type="ECO:0000256" key="4">
    <source>
        <dbReference type="ARBA" id="ARBA00022679"/>
    </source>
</evidence>